<keyword evidence="2" id="KW-1185">Reference proteome</keyword>
<evidence type="ECO:0000313" key="1">
    <source>
        <dbReference type="EMBL" id="TWT51564.1"/>
    </source>
</evidence>
<comment type="caution">
    <text evidence="1">The sequence shown here is derived from an EMBL/GenBank/DDBJ whole genome shotgun (WGS) entry which is preliminary data.</text>
</comment>
<dbReference type="Proteomes" id="UP000318053">
    <property type="component" value="Unassembled WGS sequence"/>
</dbReference>
<dbReference type="EMBL" id="SJPK01000048">
    <property type="protein sequence ID" value="TWT51564.1"/>
    <property type="molecule type" value="Genomic_DNA"/>
</dbReference>
<proteinExistence type="predicted"/>
<dbReference type="AlphaFoldDB" id="A0A5C5WLA5"/>
<protein>
    <submittedName>
        <fullName evidence="1">Uncharacterized protein</fullName>
    </submittedName>
</protein>
<reference evidence="1 2" key="1">
    <citation type="submission" date="2019-02" db="EMBL/GenBank/DDBJ databases">
        <title>Deep-cultivation of Planctomycetes and their phenomic and genomic characterization uncovers novel biology.</title>
        <authorList>
            <person name="Wiegand S."/>
            <person name="Jogler M."/>
            <person name="Boedeker C."/>
            <person name="Pinto D."/>
            <person name="Vollmers J."/>
            <person name="Rivas-Marin E."/>
            <person name="Kohn T."/>
            <person name="Peeters S.H."/>
            <person name="Heuer A."/>
            <person name="Rast P."/>
            <person name="Oberbeckmann S."/>
            <person name="Bunk B."/>
            <person name="Jeske O."/>
            <person name="Meyerdierks A."/>
            <person name="Storesund J.E."/>
            <person name="Kallscheuer N."/>
            <person name="Luecker S."/>
            <person name="Lage O.M."/>
            <person name="Pohl T."/>
            <person name="Merkel B.J."/>
            <person name="Hornburger P."/>
            <person name="Mueller R.-W."/>
            <person name="Bruemmer F."/>
            <person name="Labrenz M."/>
            <person name="Spormann A.M."/>
            <person name="Op Den Camp H."/>
            <person name="Overmann J."/>
            <person name="Amann R."/>
            <person name="Jetten M.S.M."/>
            <person name="Mascher T."/>
            <person name="Medema M.H."/>
            <person name="Devos D.P."/>
            <person name="Kaster A.-K."/>
            <person name="Ovreas L."/>
            <person name="Rohde M."/>
            <person name="Galperin M.Y."/>
            <person name="Jogler C."/>
        </authorList>
    </citation>
    <scope>NUCLEOTIDE SEQUENCE [LARGE SCALE GENOMIC DNA]</scope>
    <source>
        <strain evidence="1 2">CA85</strain>
    </source>
</reference>
<evidence type="ECO:0000313" key="2">
    <source>
        <dbReference type="Proteomes" id="UP000318053"/>
    </source>
</evidence>
<name>A0A5C5WLA5_9BACT</name>
<sequence>MGPSLWDARTVGGEVKSSVSFQLAMFADRKLGACATRCALDAERASVRCHRSERTRNASGKASVDICHRRCSLLPDILSRHEVRFGGNAIDLPQRNRLIRRKRALEVLEAWLQYPMIDLSEVVVDVRPELPGETEPSSNGVDLGRIWRETILS</sequence>
<gene>
    <name evidence="1" type="ORF">CA85_52470</name>
</gene>
<organism evidence="1 2">
    <name type="scientific">Allorhodopirellula solitaria</name>
    <dbReference type="NCBI Taxonomy" id="2527987"/>
    <lineage>
        <taxon>Bacteria</taxon>
        <taxon>Pseudomonadati</taxon>
        <taxon>Planctomycetota</taxon>
        <taxon>Planctomycetia</taxon>
        <taxon>Pirellulales</taxon>
        <taxon>Pirellulaceae</taxon>
        <taxon>Allorhodopirellula</taxon>
    </lineage>
</organism>
<accession>A0A5C5WLA5</accession>